<evidence type="ECO:0000313" key="3">
    <source>
        <dbReference type="Proteomes" id="UP000185003"/>
    </source>
</evidence>
<dbReference type="OrthoDB" id="1495786at2"/>
<name>A0A1N6EIP4_9BACT</name>
<evidence type="ECO:0000259" key="1">
    <source>
        <dbReference type="Pfam" id="PF14478"/>
    </source>
</evidence>
<accession>A0A1N6EIP4</accession>
<dbReference type="InterPro" id="IPR027954">
    <property type="entry name" value="Transcobalamin-like_C"/>
</dbReference>
<organism evidence="2 3">
    <name type="scientific">Chitinophaga niabensis</name>
    <dbReference type="NCBI Taxonomy" id="536979"/>
    <lineage>
        <taxon>Bacteria</taxon>
        <taxon>Pseudomonadati</taxon>
        <taxon>Bacteroidota</taxon>
        <taxon>Chitinophagia</taxon>
        <taxon>Chitinophagales</taxon>
        <taxon>Chitinophagaceae</taxon>
        <taxon>Chitinophaga</taxon>
    </lineage>
</organism>
<dbReference type="Proteomes" id="UP000185003">
    <property type="component" value="Unassembled WGS sequence"/>
</dbReference>
<dbReference type="RefSeq" id="WP_074238770.1">
    <property type="nucleotide sequence ID" value="NZ_FSRA01000001.1"/>
</dbReference>
<dbReference type="AlphaFoldDB" id="A0A1N6EIP4"/>
<dbReference type="EMBL" id="FSRA01000001">
    <property type="protein sequence ID" value="SIN82868.1"/>
    <property type="molecule type" value="Genomic_DNA"/>
</dbReference>
<sequence>MANTISLAVQGGATINNIPWTSGMNVQQAMEAAYNTFVNPPMLPRLSYWVEYFGASLGYFVSMMDGTTRMGNKYWMLYVNNVLATGGIDATILNDGDAVSFKYQAYSPELHGHTLMAQVHALKTK</sequence>
<gene>
    <name evidence="2" type="ORF">SAMN04488055_1640</name>
</gene>
<evidence type="ECO:0000313" key="2">
    <source>
        <dbReference type="EMBL" id="SIN82868.1"/>
    </source>
</evidence>
<feature type="domain" description="Transcobalamin-like C-terminal" evidence="1">
    <location>
        <begin position="56"/>
        <end position="104"/>
    </location>
</feature>
<dbReference type="Gene3D" id="2.170.130.30">
    <property type="match status" value="1"/>
</dbReference>
<dbReference type="Pfam" id="PF14478">
    <property type="entry name" value="DUF4430"/>
    <property type="match status" value="1"/>
</dbReference>
<dbReference type="STRING" id="536979.SAMN04488055_1640"/>
<reference evidence="2 3" key="1">
    <citation type="submission" date="2016-11" db="EMBL/GenBank/DDBJ databases">
        <authorList>
            <person name="Jaros S."/>
            <person name="Januszkiewicz K."/>
            <person name="Wedrychowicz H."/>
        </authorList>
    </citation>
    <scope>NUCLEOTIDE SEQUENCE [LARGE SCALE GENOMIC DNA]</scope>
    <source>
        <strain evidence="2 3">DSM 24787</strain>
    </source>
</reference>
<protein>
    <recommendedName>
        <fullName evidence="1">Transcobalamin-like C-terminal domain-containing protein</fullName>
    </recommendedName>
</protein>
<proteinExistence type="predicted"/>
<keyword evidence="3" id="KW-1185">Reference proteome</keyword>